<feature type="region of interest" description="Disordered" evidence="6">
    <location>
        <begin position="876"/>
        <end position="897"/>
    </location>
</feature>
<organismHost>
    <name type="scientific">Homo sapiens</name>
    <name type="common">Human</name>
    <dbReference type="NCBI Taxonomy" id="9606"/>
</organismHost>
<evidence type="ECO:0000256" key="4">
    <source>
        <dbReference type="ARBA" id="ARBA00023015"/>
    </source>
</evidence>
<evidence type="ECO:0000256" key="1">
    <source>
        <dbReference type="ARBA" id="ARBA00004147"/>
    </source>
</evidence>
<dbReference type="InterPro" id="IPR007706">
    <property type="entry name" value="EBNA-3/4/6"/>
</dbReference>
<feature type="compositionally biased region" description="Basic and acidic residues" evidence="6">
    <location>
        <begin position="396"/>
        <end position="405"/>
    </location>
</feature>
<dbReference type="GO" id="GO:0016032">
    <property type="term" value="P:viral process"/>
    <property type="evidence" value="ECO:0007669"/>
    <property type="project" value="InterPro"/>
</dbReference>
<comment type="subcellular location">
    <subcellularLocation>
        <location evidence="1">Host nucleus</location>
    </subcellularLocation>
</comment>
<dbReference type="Pfam" id="PF05009">
    <property type="entry name" value="EBV-NA3"/>
    <property type="match status" value="1"/>
</dbReference>
<feature type="compositionally biased region" description="Basic and acidic residues" evidence="6">
    <location>
        <begin position="578"/>
        <end position="589"/>
    </location>
</feature>
<keyword evidence="2" id="KW-1048">Host nucleus</keyword>
<evidence type="ECO:0000256" key="6">
    <source>
        <dbReference type="SAM" id="MobiDB-lite"/>
    </source>
</evidence>
<sequence>MDKDRPGLPAPDDNIEEVPSTSDVQERASEGDWENVLIEISDSSSEEEAEGAHLEPSQRGKKRKRVDDDAGGSAPAQHVPPPQLDHPGREAILYRFPLDLRRFIQAIGAAATHTDTRAIDQFFGSQISNTDLYVMYAMAIRQAIRDRRRNPASRRSQVKWRMTTLAAGWPMGYQAYSSWMYSYTDPQVTATIIHLQATLGCASGRRCHVTFSAGTFRPPRCSPGDRQWLYVQSRVGDLVQSCNPCYSIFFDYMAIHRSLTKIWDEVVTPDQRVTFMEFLGFLQRTELVYVKSFVSDALGTTSIETPWMDENPSTETAQAWNAGLLRGRAYGQDLLRTEGEHGEGATCETREESEDTESDGDDEELPRVVSRDGTKHRRPPIFLRRLHRLLLMRAGKGKERARETLAKAPRHTYGTPRPPVQKPRPEVPQSYETDTSHGSAQVPEPPPTHPLHQQHSMAPCMVAQNPRTPLGDQLPGVPKDGRGACAPVPALAGPIVRPWESSLLQSSGRAFAPVSPQPMPVEPVPVPTVALERPVCPALPEIAMQGPGEPSAIKRTRERWRPAPWTPNPPRSPSQMSVRDRLARLRAEAQARQASVEVQPTQLTQVSPQQPMERPLEPEQQMFPGSPFSQVADVARESGVPAMQPQYFDLPLTQPISQGAPAAPLRASMGPVPPVPATQPQYFDIPLTEPINQGASAAHFLPQQPMEGPLVPERWMFQGAALSQSVRPGVAQSQYFDLPLTQPISHGAPAAHFLHQPPMEGPWVPEQWMFQGAPPSQGTDVVQHQLDDLGYPLHVLNHPGVPVSPAVNQYHLSQAAFGLPIDEDESGEGSDTSEPYEALDLSIHGRPCPQAPEWPVQGEGGQDATEVLDLSIHGMPRPRTPEWPVQGESGQNVTDHEPRRVVVSAIVHMCQDDEFPDLQDPPDEA</sequence>
<accession>A0A0C7T0J9</accession>
<feature type="compositionally biased region" description="Polar residues" evidence="6">
    <location>
        <begin position="430"/>
        <end position="439"/>
    </location>
</feature>
<keyword evidence="4" id="KW-0805">Transcription regulation</keyword>
<feature type="region of interest" description="Disordered" evidence="6">
    <location>
        <begin position="337"/>
        <end position="376"/>
    </location>
</feature>
<evidence type="ECO:0000256" key="3">
    <source>
        <dbReference type="ARBA" id="ARBA00022581"/>
    </source>
</evidence>
<feature type="region of interest" description="Disordered" evidence="6">
    <location>
        <begin position="1"/>
        <end position="88"/>
    </location>
</feature>
<organism evidence="7">
    <name type="scientific">Epstein-Barr virus (strain GD1)</name>
    <name type="common">HHV-4</name>
    <name type="synonym">Human gammaherpesvirus 4</name>
    <dbReference type="NCBI Taxonomy" id="10376"/>
    <lineage>
        <taxon>Viruses</taxon>
        <taxon>Duplodnaviria</taxon>
        <taxon>Heunggongvirae</taxon>
        <taxon>Peploviricota</taxon>
        <taxon>Herviviricetes</taxon>
        <taxon>Herpesvirales</taxon>
        <taxon>Orthoherpesviridae</taxon>
        <taxon>Gammaherpesvirinae</taxon>
        <taxon>Lymphocryptovirus</taxon>
        <taxon>Lymphocryptovirus humangamma4</taxon>
    </lineage>
</organism>
<evidence type="ECO:0000256" key="2">
    <source>
        <dbReference type="ARBA" id="ARBA00022562"/>
    </source>
</evidence>
<evidence type="ECO:0000256" key="5">
    <source>
        <dbReference type="ARBA" id="ARBA00023163"/>
    </source>
</evidence>
<dbReference type="GO" id="GO:0042025">
    <property type="term" value="C:host cell nucleus"/>
    <property type="evidence" value="ECO:0007669"/>
    <property type="project" value="UniProtKB-SubCell"/>
</dbReference>
<feature type="compositionally biased region" description="Polar residues" evidence="6">
    <location>
        <begin position="596"/>
        <end position="610"/>
    </location>
</feature>
<feature type="compositionally biased region" description="Acidic residues" evidence="6">
    <location>
        <begin position="351"/>
        <end position="364"/>
    </location>
</feature>
<keyword evidence="5" id="KW-0804">Transcription</keyword>
<feature type="region of interest" description="Disordered" evidence="6">
    <location>
        <begin position="561"/>
        <end position="610"/>
    </location>
</feature>
<protein>
    <submittedName>
        <fullName evidence="7">EBNA-3A</fullName>
    </submittedName>
</protein>
<dbReference type="EMBL" id="LN827544">
    <property type="protein sequence ID" value="CEQ33767.1"/>
    <property type="molecule type" value="Genomic_DNA"/>
</dbReference>
<gene>
    <name evidence="7" type="primary">EBNA-3A</name>
</gene>
<evidence type="ECO:0000313" key="7">
    <source>
        <dbReference type="EMBL" id="CEQ33767.1"/>
    </source>
</evidence>
<name>A0A0C7T0J9_EBVG</name>
<proteinExistence type="predicted"/>
<keyword evidence="3" id="KW-0945">Host-virus interaction</keyword>
<dbReference type="Proteomes" id="UP000275286">
    <property type="component" value="Genome"/>
</dbReference>
<reference evidence="7" key="1">
    <citation type="submission" date="2015-02" db="EMBL/GenBank/DDBJ databases">
        <authorList>
            <person name="Grayson E Nicholas"/>
        </authorList>
    </citation>
    <scope>NUCLEOTIDE SEQUENCE</scope>
    <source>
        <strain evidence="7">Wewak_2</strain>
    </source>
</reference>
<feature type="region of interest" description="Disordered" evidence="6">
    <location>
        <begin position="394"/>
        <end position="454"/>
    </location>
</feature>